<dbReference type="Proteomes" id="UP000001108">
    <property type="component" value="Plasmid pSMED03"/>
</dbReference>
<gene>
    <name evidence="3" type="ordered locus">Smed_6332</name>
</gene>
<dbReference type="Pfam" id="PF01183">
    <property type="entry name" value="Glyco_hydro_25"/>
    <property type="match status" value="1"/>
</dbReference>
<comment type="similarity">
    <text evidence="1">Belongs to the glycosyl hydrolase 25 family.</text>
</comment>
<dbReference type="GO" id="GO:0016998">
    <property type="term" value="P:cell wall macromolecule catabolic process"/>
    <property type="evidence" value="ECO:0007669"/>
    <property type="project" value="InterPro"/>
</dbReference>
<feature type="signal peptide" evidence="2">
    <location>
        <begin position="1"/>
        <end position="25"/>
    </location>
</feature>
<geneLocation type="plasmid" evidence="3 4">
    <name>pSMED03</name>
</geneLocation>
<evidence type="ECO:0000313" key="3">
    <source>
        <dbReference type="EMBL" id="ABR64927.1"/>
    </source>
</evidence>
<reference evidence="4" key="1">
    <citation type="submission" date="2007-06" db="EMBL/GenBank/DDBJ databases">
        <title>Complete sequence of Sinorhizobium medicae WSM419 plasmid pSMED03.</title>
        <authorList>
            <consortium name="US DOE Joint Genome Institute"/>
            <person name="Copeland A."/>
            <person name="Lucas S."/>
            <person name="Lapidus A."/>
            <person name="Barry K."/>
            <person name="Glavina del Rio T."/>
            <person name="Dalin E."/>
            <person name="Tice H."/>
            <person name="Pitluck S."/>
            <person name="Chain P."/>
            <person name="Malfatti S."/>
            <person name="Shin M."/>
            <person name="Vergez L."/>
            <person name="Schmutz J."/>
            <person name="Larimer F."/>
            <person name="Land M."/>
            <person name="Hauser L."/>
            <person name="Kyrpides N."/>
            <person name="Mikhailova N."/>
            <person name="Reeve W.G."/>
            <person name="Richardson P."/>
        </authorList>
    </citation>
    <scope>NUCLEOTIDE SEQUENCE [LARGE SCALE GENOMIC DNA]</scope>
    <source>
        <strain evidence="4">WSM419</strain>
        <plasmid evidence="4">Plasmid pSMED03</plasmid>
    </source>
</reference>
<dbReference type="OrthoDB" id="9798192at2"/>
<dbReference type="GO" id="GO:0009253">
    <property type="term" value="P:peptidoglycan catabolic process"/>
    <property type="evidence" value="ECO:0007669"/>
    <property type="project" value="InterPro"/>
</dbReference>
<dbReference type="HOGENOM" id="CLU_782788_0_0_5"/>
<dbReference type="RefSeq" id="WP_011971143.1">
    <property type="nucleotide sequence ID" value="NC_009622.1"/>
</dbReference>
<dbReference type="EMBL" id="CP000741">
    <property type="protein sequence ID" value="ABR64927.1"/>
    <property type="molecule type" value="Genomic_DNA"/>
</dbReference>
<evidence type="ECO:0000256" key="1">
    <source>
        <dbReference type="ARBA" id="ARBA00010646"/>
    </source>
</evidence>
<dbReference type="AlphaFoldDB" id="A6UMP7"/>
<dbReference type="CAZy" id="GH25">
    <property type="family name" value="Glycoside Hydrolase Family 25"/>
</dbReference>
<dbReference type="PATRIC" id="fig|366394.8.peg.2857"/>
<evidence type="ECO:0000256" key="2">
    <source>
        <dbReference type="SAM" id="SignalP"/>
    </source>
</evidence>
<accession>A6UMP7</accession>
<dbReference type="PROSITE" id="PS51257">
    <property type="entry name" value="PROKAR_LIPOPROTEIN"/>
    <property type="match status" value="1"/>
</dbReference>
<proteinExistence type="inferred from homology"/>
<sequence>MNIKSDAVFRFCFLIAFMIACQSSAQEDTQETAAQPSQSVCQEIVAPAEFEMASTTIRGLNPGNDGIKPHGFVRPSAEQPVIHGIDVSKYQDEADFSSVRDCGGRFAYVRLSGGTDPNNELLYRTHWANARASGLVPGPYHNFSVVPQLLKAVAETAVPKRPQLLESIASQANESAARQADLFAERLTEVLQLDPEADRDFLPIAVDLTARPLADDVGGHLAVKDLYGNMVCEFIRSISKTKFATSPLVIFSENDTLTHYGLVEKIEQCSRQKVLYWIRFRVSNGTPFFENNKDGMFDNICSPREGEINSKFGRCLIEQYTSYGGFAIFKDGSPLDLDRIFATETEFRQLLQKG</sequence>
<feature type="chain" id="PRO_5002702928" evidence="2">
    <location>
        <begin position="26"/>
        <end position="354"/>
    </location>
</feature>
<dbReference type="GO" id="GO:0003796">
    <property type="term" value="F:lysozyme activity"/>
    <property type="evidence" value="ECO:0007669"/>
    <property type="project" value="InterPro"/>
</dbReference>
<dbReference type="Gene3D" id="3.20.20.80">
    <property type="entry name" value="Glycosidases"/>
    <property type="match status" value="1"/>
</dbReference>
<reference evidence="3 4" key="2">
    <citation type="journal article" date="2010" name="Stand. Genomic Sci.">
        <title>Complete genome sequence of the Medicago microsymbiont Ensifer (Sinorhizobium) medicae strain WSM419.</title>
        <authorList>
            <person name="Reeve W."/>
            <person name="Chain P."/>
            <person name="O'Hara G."/>
            <person name="Ardley J."/>
            <person name="Nandesena K."/>
            <person name="Brau L."/>
            <person name="Tiwari R."/>
            <person name="Malfatti S."/>
            <person name="Kiss H."/>
            <person name="Lapidus A."/>
            <person name="Copeland A."/>
            <person name="Nolan M."/>
            <person name="Land M."/>
            <person name="Hauser L."/>
            <person name="Chang Y.J."/>
            <person name="Ivanova N."/>
            <person name="Mavromatis K."/>
            <person name="Markowitz V."/>
            <person name="Kyrpides N."/>
            <person name="Gollagher M."/>
            <person name="Yates R."/>
            <person name="Dilworth M."/>
            <person name="Howieson J."/>
        </authorList>
    </citation>
    <scope>NUCLEOTIDE SEQUENCE [LARGE SCALE GENOMIC DNA]</scope>
    <source>
        <strain evidence="3 4">WSM419</strain>
        <plasmid evidence="4">Plasmid pSMED03</plasmid>
    </source>
</reference>
<keyword evidence="3" id="KW-0614">Plasmid</keyword>
<dbReference type="InterPro" id="IPR017853">
    <property type="entry name" value="GH"/>
</dbReference>
<dbReference type="KEGG" id="smd:Smed_6332"/>
<name>A6UMP7_SINMW</name>
<keyword evidence="2" id="KW-0732">Signal</keyword>
<keyword evidence="3" id="KW-0378">Hydrolase</keyword>
<protein>
    <submittedName>
        <fullName evidence="3">Glycoside hydrolase family 25</fullName>
    </submittedName>
</protein>
<dbReference type="PROSITE" id="PS51904">
    <property type="entry name" value="GLYCOSYL_HYDROL_F25_2"/>
    <property type="match status" value="1"/>
</dbReference>
<dbReference type="InterPro" id="IPR002053">
    <property type="entry name" value="Glyco_hydro_25"/>
</dbReference>
<evidence type="ECO:0000313" key="4">
    <source>
        <dbReference type="Proteomes" id="UP000001108"/>
    </source>
</evidence>
<dbReference type="SUPFAM" id="SSF51445">
    <property type="entry name" value="(Trans)glycosidases"/>
    <property type="match status" value="1"/>
</dbReference>
<organism evidence="3 4">
    <name type="scientific">Sinorhizobium medicae (strain WSM419)</name>
    <name type="common">Ensifer medicae</name>
    <dbReference type="NCBI Taxonomy" id="366394"/>
    <lineage>
        <taxon>Bacteria</taxon>
        <taxon>Pseudomonadati</taxon>
        <taxon>Pseudomonadota</taxon>
        <taxon>Alphaproteobacteria</taxon>
        <taxon>Hyphomicrobiales</taxon>
        <taxon>Rhizobiaceae</taxon>
        <taxon>Sinorhizobium/Ensifer group</taxon>
        <taxon>Sinorhizobium</taxon>
    </lineage>
</organism>